<proteinExistence type="predicted"/>
<organism evidence="3 4">
    <name type="scientific">Simiduia curdlanivorans</name>
    <dbReference type="NCBI Taxonomy" id="1492769"/>
    <lineage>
        <taxon>Bacteria</taxon>
        <taxon>Pseudomonadati</taxon>
        <taxon>Pseudomonadota</taxon>
        <taxon>Gammaproteobacteria</taxon>
        <taxon>Cellvibrionales</taxon>
        <taxon>Cellvibrionaceae</taxon>
        <taxon>Simiduia</taxon>
    </lineage>
</organism>
<keyword evidence="4" id="KW-1185">Reference proteome</keyword>
<reference evidence="4" key="1">
    <citation type="journal article" date="2019" name="Int. J. Syst. Evol. Microbiol.">
        <title>The Global Catalogue of Microorganisms (GCM) 10K type strain sequencing project: providing services to taxonomists for standard genome sequencing and annotation.</title>
        <authorList>
            <consortium name="The Broad Institute Genomics Platform"/>
            <consortium name="The Broad Institute Genome Sequencing Center for Infectious Disease"/>
            <person name="Wu L."/>
            <person name="Ma J."/>
        </authorList>
    </citation>
    <scope>NUCLEOTIDE SEQUENCE [LARGE SCALE GENOMIC DNA]</scope>
    <source>
        <strain evidence="4">CECT 8570</strain>
    </source>
</reference>
<sequence length="157" mass="16637">MNSRLIQPFYNALEQVLLTMAQLESNPGATSVKSDATASGAVSGVIALESESLSGSMAISFSRELILDIFRRMLGQDPVNADDELCDLVGEITNMVTGAAKPGLVDIGINLDLSRPTTVSGANHRIEHLAQGPVLSQQLIAHTGLATLEVCLHQRAQ</sequence>
<accession>A0ABV8V8D2</accession>
<dbReference type="InterPro" id="IPR028051">
    <property type="entry name" value="CheX-like_dom"/>
</dbReference>
<protein>
    <submittedName>
        <fullName evidence="3">Chemotaxis protein CheX</fullName>
    </submittedName>
</protein>
<dbReference type="EMBL" id="JBHSCX010000021">
    <property type="protein sequence ID" value="MFC4364175.1"/>
    <property type="molecule type" value="Genomic_DNA"/>
</dbReference>
<dbReference type="InterPro" id="IPR028976">
    <property type="entry name" value="CheC-like_sf"/>
</dbReference>
<dbReference type="CDD" id="cd17906">
    <property type="entry name" value="CheX"/>
    <property type="match status" value="1"/>
</dbReference>
<dbReference type="PANTHER" id="PTHR39452:SF1">
    <property type="entry name" value="CHEY-P PHOSPHATASE CHEX"/>
    <property type="match status" value="1"/>
</dbReference>
<dbReference type="InterPro" id="IPR038756">
    <property type="entry name" value="CheX-like"/>
</dbReference>
<dbReference type="Proteomes" id="UP001595840">
    <property type="component" value="Unassembled WGS sequence"/>
</dbReference>
<name>A0ABV8V8D2_9GAMM</name>
<dbReference type="RefSeq" id="WP_290262545.1">
    <property type="nucleotide sequence ID" value="NZ_JAUFQG010000004.1"/>
</dbReference>
<dbReference type="Gene3D" id="3.40.1550.10">
    <property type="entry name" value="CheC-like"/>
    <property type="match status" value="1"/>
</dbReference>
<feature type="domain" description="Chemotaxis phosphatase CheX-like" evidence="2">
    <location>
        <begin position="42"/>
        <end position="136"/>
    </location>
</feature>
<dbReference type="Pfam" id="PF13690">
    <property type="entry name" value="CheX"/>
    <property type="match status" value="1"/>
</dbReference>
<dbReference type="SUPFAM" id="SSF103039">
    <property type="entry name" value="CheC-like"/>
    <property type="match status" value="1"/>
</dbReference>
<comment type="caution">
    <text evidence="3">The sequence shown here is derived from an EMBL/GenBank/DDBJ whole genome shotgun (WGS) entry which is preliminary data.</text>
</comment>
<evidence type="ECO:0000259" key="2">
    <source>
        <dbReference type="Pfam" id="PF13690"/>
    </source>
</evidence>
<dbReference type="PANTHER" id="PTHR39452">
    <property type="entry name" value="CHEY-P PHOSPHATASE CHEX"/>
    <property type="match status" value="1"/>
</dbReference>
<keyword evidence="1" id="KW-0145">Chemotaxis</keyword>
<evidence type="ECO:0000313" key="3">
    <source>
        <dbReference type="EMBL" id="MFC4364175.1"/>
    </source>
</evidence>
<evidence type="ECO:0000256" key="1">
    <source>
        <dbReference type="ARBA" id="ARBA00022500"/>
    </source>
</evidence>
<gene>
    <name evidence="3" type="ORF">ACFOX3_17825</name>
</gene>
<evidence type="ECO:0000313" key="4">
    <source>
        <dbReference type="Proteomes" id="UP001595840"/>
    </source>
</evidence>